<evidence type="ECO:0000256" key="7">
    <source>
        <dbReference type="PROSITE-ProRule" id="PRU00284"/>
    </source>
</evidence>
<evidence type="ECO:0000256" key="5">
    <source>
        <dbReference type="ARBA" id="ARBA00023224"/>
    </source>
</evidence>
<organism evidence="11 12">
    <name type="scientific">Oceanospirillum linum</name>
    <dbReference type="NCBI Taxonomy" id="966"/>
    <lineage>
        <taxon>Bacteria</taxon>
        <taxon>Pseudomonadati</taxon>
        <taxon>Pseudomonadota</taxon>
        <taxon>Gammaproteobacteria</taxon>
        <taxon>Oceanospirillales</taxon>
        <taxon>Oceanospirillaceae</taxon>
        <taxon>Oceanospirillum</taxon>
    </lineage>
</organism>
<dbReference type="SMART" id="SM00283">
    <property type="entry name" value="MA"/>
    <property type="match status" value="1"/>
</dbReference>
<comment type="similarity">
    <text evidence="6">Belongs to the methyl-accepting chemotaxis (MCP) protein family.</text>
</comment>
<name>A0A1T1HEP8_OCELI</name>
<evidence type="ECO:0000259" key="9">
    <source>
        <dbReference type="PROSITE" id="PS50111"/>
    </source>
</evidence>
<evidence type="ECO:0000259" key="10">
    <source>
        <dbReference type="PROSITE" id="PS50885"/>
    </source>
</evidence>
<keyword evidence="3 8" id="KW-1133">Transmembrane helix</keyword>
<dbReference type="RefSeq" id="WP_077242713.1">
    <property type="nucleotide sequence ID" value="NZ_FXTS01000001.1"/>
</dbReference>
<dbReference type="PANTHER" id="PTHR32089">
    <property type="entry name" value="METHYL-ACCEPTING CHEMOTAXIS PROTEIN MCPB"/>
    <property type="match status" value="1"/>
</dbReference>
<dbReference type="InterPro" id="IPR032255">
    <property type="entry name" value="HBM"/>
</dbReference>
<dbReference type="SUPFAM" id="SSF58104">
    <property type="entry name" value="Methyl-accepting chemotaxis protein (MCP) signaling domain"/>
    <property type="match status" value="1"/>
</dbReference>
<feature type="domain" description="Methyl-accepting transducer" evidence="9">
    <location>
        <begin position="344"/>
        <end position="580"/>
    </location>
</feature>
<dbReference type="PROSITE" id="PS50885">
    <property type="entry name" value="HAMP"/>
    <property type="match status" value="1"/>
</dbReference>
<dbReference type="Gene3D" id="1.10.287.950">
    <property type="entry name" value="Methyl-accepting chemotaxis protein"/>
    <property type="match status" value="1"/>
</dbReference>
<evidence type="ECO:0000256" key="4">
    <source>
        <dbReference type="ARBA" id="ARBA00023136"/>
    </source>
</evidence>
<dbReference type="InterPro" id="IPR003660">
    <property type="entry name" value="HAMP_dom"/>
</dbReference>
<keyword evidence="5 7" id="KW-0807">Transducer</keyword>
<evidence type="ECO:0000256" key="2">
    <source>
        <dbReference type="ARBA" id="ARBA00022692"/>
    </source>
</evidence>
<keyword evidence="12" id="KW-1185">Reference proteome</keyword>
<dbReference type="CDD" id="cd06225">
    <property type="entry name" value="HAMP"/>
    <property type="match status" value="1"/>
</dbReference>
<evidence type="ECO:0000313" key="11">
    <source>
        <dbReference type="EMBL" id="OOV88285.1"/>
    </source>
</evidence>
<dbReference type="Pfam" id="PF00672">
    <property type="entry name" value="HAMP"/>
    <property type="match status" value="1"/>
</dbReference>
<dbReference type="CDD" id="cd11386">
    <property type="entry name" value="MCP_signal"/>
    <property type="match status" value="1"/>
</dbReference>
<comment type="subcellular location">
    <subcellularLocation>
        <location evidence="1">Membrane</location>
        <topology evidence="1">Multi-pass membrane protein</topology>
    </subcellularLocation>
</comment>
<evidence type="ECO:0000256" key="1">
    <source>
        <dbReference type="ARBA" id="ARBA00004141"/>
    </source>
</evidence>
<feature type="domain" description="HAMP" evidence="10">
    <location>
        <begin position="286"/>
        <end position="339"/>
    </location>
</feature>
<sequence>MLIKHKLSINAAIVVVVMLVMFGLFIWALTTVEKLGRGQELAHNLESDMLSMRRYEKDFMARSDLKYVPRFDEKIHHTRTVLEELQGIADEYDLQLPELKQLETTFSQYQSSFHGVVKATEKVGLDHESGLQGELRQAVHNIERELKVLSADAVMVTMLQLRRAEKDFILRGTAKYPEKFSTLMVVLKQQLKQLGVDQSLLGYADIYQQKFSAYVKSREQLGLSSSKGLRLKMRERIQSTEVLLDSTLQKVSDQLAVSIAWAHTLAVSVFVVALLITMVTIYLIGRSIFQPINRIQRDIQRIHETHDLKLRVEQTGQDEITMMASSLNNMLAGFQKVICQVNDAVSAMNHTTNQLSDRASQTASDVDRQRQETDQVATAVTEMVSTVEEIADNTEHMAVNARNTHQDAVSGQQQVKRAISLIRDLSDQLEGSVSTVSELSEQSQTIGQVLGVIQGIAEQTNLLALNAAIEAARAGGQGRGFAVVADEVRALAGRTQDATQEISEITRSLQGKTDDIVQLIHSSRNQGMESRDQAVQVETVLMAITQDVTDISDRATQVAAAIEEQSSVANEVGQNIVVIRDITEGTAEAVRRNSEASEEISQQADQLQRVVAAFRV</sequence>
<keyword evidence="2 8" id="KW-0812">Transmembrane</keyword>
<keyword evidence="4 8" id="KW-0472">Membrane</keyword>
<proteinExistence type="inferred from homology"/>
<dbReference type="Proteomes" id="UP000190064">
    <property type="component" value="Unassembled WGS sequence"/>
</dbReference>
<evidence type="ECO:0000256" key="6">
    <source>
        <dbReference type="ARBA" id="ARBA00029447"/>
    </source>
</evidence>
<dbReference type="PANTHER" id="PTHR32089:SF119">
    <property type="entry name" value="METHYL-ACCEPTING CHEMOTAXIS PROTEIN CTPL"/>
    <property type="match status" value="1"/>
</dbReference>
<dbReference type="PROSITE" id="PS50111">
    <property type="entry name" value="CHEMOTAXIS_TRANSDUC_2"/>
    <property type="match status" value="1"/>
</dbReference>
<dbReference type="EMBL" id="MTSD02000001">
    <property type="protein sequence ID" value="OOV88285.1"/>
    <property type="molecule type" value="Genomic_DNA"/>
</dbReference>
<gene>
    <name evidence="11" type="ORF">BTA35_0201825</name>
</gene>
<accession>A0A1T1HEP8</accession>
<dbReference type="GO" id="GO:0016020">
    <property type="term" value="C:membrane"/>
    <property type="evidence" value="ECO:0007669"/>
    <property type="project" value="UniProtKB-SubCell"/>
</dbReference>
<dbReference type="SMART" id="SM01358">
    <property type="entry name" value="HBM"/>
    <property type="match status" value="1"/>
</dbReference>
<protein>
    <submittedName>
        <fullName evidence="11">Methyl-accepting chemotaxis protein</fullName>
    </submittedName>
</protein>
<dbReference type="InterPro" id="IPR004089">
    <property type="entry name" value="MCPsignal_dom"/>
</dbReference>
<feature type="transmembrane region" description="Helical" evidence="8">
    <location>
        <begin position="260"/>
        <end position="284"/>
    </location>
</feature>
<dbReference type="GO" id="GO:0006935">
    <property type="term" value="P:chemotaxis"/>
    <property type="evidence" value="ECO:0007669"/>
    <property type="project" value="UniProtKB-ARBA"/>
</dbReference>
<evidence type="ECO:0000256" key="3">
    <source>
        <dbReference type="ARBA" id="ARBA00022989"/>
    </source>
</evidence>
<dbReference type="AlphaFoldDB" id="A0A1T1HEP8"/>
<dbReference type="FunFam" id="1.10.287.950:FF:000001">
    <property type="entry name" value="Methyl-accepting chemotaxis sensory transducer"/>
    <property type="match status" value="1"/>
</dbReference>
<comment type="caution">
    <text evidence="11">The sequence shown here is derived from an EMBL/GenBank/DDBJ whole genome shotgun (WGS) entry which is preliminary data.</text>
</comment>
<feature type="transmembrane region" description="Helical" evidence="8">
    <location>
        <begin position="7"/>
        <end position="29"/>
    </location>
</feature>
<dbReference type="Pfam" id="PF00015">
    <property type="entry name" value="MCPsignal"/>
    <property type="match status" value="1"/>
</dbReference>
<dbReference type="GO" id="GO:0007165">
    <property type="term" value="P:signal transduction"/>
    <property type="evidence" value="ECO:0007669"/>
    <property type="project" value="UniProtKB-KW"/>
</dbReference>
<evidence type="ECO:0000313" key="12">
    <source>
        <dbReference type="Proteomes" id="UP000190064"/>
    </source>
</evidence>
<reference evidence="11" key="1">
    <citation type="submission" date="2017-02" db="EMBL/GenBank/DDBJ databases">
        <title>Draft Genome Sequence of the Salt Water Bacterium Oceanospirillum linum ATCC 11336.</title>
        <authorList>
            <person name="Trachtenberg A.M."/>
            <person name="Carney J.G."/>
            <person name="Linnane J.D."/>
            <person name="Rheaume B.A."/>
            <person name="Pitts N.L."/>
            <person name="Mykles D.L."/>
            <person name="Maclea K.S."/>
        </authorList>
    </citation>
    <scope>NUCLEOTIDE SEQUENCE [LARGE SCALE GENOMIC DNA]</scope>
    <source>
        <strain evidence="11">ATCC 11336</strain>
    </source>
</reference>
<dbReference type="STRING" id="966.BTA35_0201825"/>
<evidence type="ECO:0000256" key="8">
    <source>
        <dbReference type="SAM" id="Phobius"/>
    </source>
</evidence>